<dbReference type="OrthoDB" id="9800506at2"/>
<dbReference type="GO" id="GO:0003700">
    <property type="term" value="F:DNA-binding transcription factor activity"/>
    <property type="evidence" value="ECO:0007669"/>
    <property type="project" value="TreeGrafter"/>
</dbReference>
<dbReference type="Gene3D" id="1.10.10.10">
    <property type="entry name" value="Winged helix-like DNA-binding domain superfamily/Winged helix DNA-binding domain"/>
    <property type="match status" value="1"/>
</dbReference>
<protein>
    <submittedName>
        <fullName evidence="1">Rrf2 family transcriptional regulator</fullName>
    </submittedName>
</protein>
<dbReference type="Pfam" id="PF02082">
    <property type="entry name" value="Rrf2"/>
    <property type="match status" value="1"/>
</dbReference>
<organism evidence="1 2">
    <name type="scientific">Rhizobium vallis</name>
    <dbReference type="NCBI Taxonomy" id="634290"/>
    <lineage>
        <taxon>Bacteria</taxon>
        <taxon>Pseudomonadati</taxon>
        <taxon>Pseudomonadota</taxon>
        <taxon>Alphaproteobacteria</taxon>
        <taxon>Hyphomicrobiales</taxon>
        <taxon>Rhizobiaceae</taxon>
        <taxon>Rhizobium/Agrobacterium group</taxon>
        <taxon>Rhizobium</taxon>
    </lineage>
</organism>
<dbReference type="InterPro" id="IPR036388">
    <property type="entry name" value="WH-like_DNA-bd_sf"/>
</dbReference>
<dbReference type="InterPro" id="IPR036390">
    <property type="entry name" value="WH_DNA-bd_sf"/>
</dbReference>
<dbReference type="PANTHER" id="PTHR33221">
    <property type="entry name" value="WINGED HELIX-TURN-HELIX TRANSCRIPTIONAL REGULATOR, RRF2 FAMILY"/>
    <property type="match status" value="1"/>
</dbReference>
<dbReference type="EMBL" id="RJTH01000015">
    <property type="protein sequence ID" value="RUM20455.1"/>
    <property type="molecule type" value="Genomic_DNA"/>
</dbReference>
<dbReference type="Proteomes" id="UP000278823">
    <property type="component" value="Unassembled WGS sequence"/>
</dbReference>
<reference evidence="2" key="1">
    <citation type="submission" date="2018-11" db="EMBL/GenBank/DDBJ databases">
        <title>Rhizobium chutanense sp. nov., isolated from root nodules of Phaseolus vulgaris in China.</title>
        <authorList>
            <person name="Huo Y."/>
        </authorList>
    </citation>
    <scope>NUCLEOTIDE SEQUENCE [LARGE SCALE GENOMIC DNA]</scope>
    <source>
        <strain evidence="2">CCBAU 65647</strain>
    </source>
</reference>
<evidence type="ECO:0000313" key="1">
    <source>
        <dbReference type="EMBL" id="RUM20455.1"/>
    </source>
</evidence>
<dbReference type="PROSITE" id="PS51197">
    <property type="entry name" value="HTH_RRF2_2"/>
    <property type="match status" value="1"/>
</dbReference>
<dbReference type="PANTHER" id="PTHR33221:SF15">
    <property type="entry name" value="HTH-TYPE TRANSCRIPTIONAL REGULATOR YWGB-RELATED"/>
    <property type="match status" value="1"/>
</dbReference>
<evidence type="ECO:0000313" key="2">
    <source>
        <dbReference type="Proteomes" id="UP000278823"/>
    </source>
</evidence>
<name>A0A432PD87_9HYPH</name>
<gene>
    <name evidence="1" type="ORF">EFQ99_29455</name>
</gene>
<comment type="caution">
    <text evidence="1">The sequence shown here is derived from an EMBL/GenBank/DDBJ whole genome shotgun (WGS) entry which is preliminary data.</text>
</comment>
<dbReference type="AlphaFoldDB" id="A0A432PD87"/>
<dbReference type="RefSeq" id="WP_126924677.1">
    <property type="nucleotide sequence ID" value="NZ_ML133699.1"/>
</dbReference>
<dbReference type="SUPFAM" id="SSF46785">
    <property type="entry name" value="Winged helix' DNA-binding domain"/>
    <property type="match status" value="1"/>
</dbReference>
<keyword evidence="2" id="KW-1185">Reference proteome</keyword>
<accession>A0A432PD87</accession>
<dbReference type="InterPro" id="IPR000944">
    <property type="entry name" value="Tscrpt_reg_Rrf2"/>
</dbReference>
<sequence>MNTRFAVATHILTFLQSQEGSPASSELIASSVNTNPTVIRRLLSQLTKAGLTISQMGSGGGALLARSGSSITLLDVHRAIDEDFTLFPLHQEPNPQCPVGRNISKVLRGRLATVETAMEHELSRTTIADLATDILDIKSAG</sequence>
<dbReference type="GO" id="GO:0005829">
    <property type="term" value="C:cytosol"/>
    <property type="evidence" value="ECO:0007669"/>
    <property type="project" value="TreeGrafter"/>
</dbReference>
<proteinExistence type="predicted"/>